<accession>A0AA45C615</accession>
<keyword evidence="3 5" id="KW-1133">Transmembrane helix</keyword>
<dbReference type="RefSeq" id="WP_109605155.1">
    <property type="nucleotide sequence ID" value="NZ_QGGI01000012.1"/>
</dbReference>
<evidence type="ECO:0000256" key="5">
    <source>
        <dbReference type="RuleBase" id="RU361157"/>
    </source>
</evidence>
<dbReference type="GO" id="GO:0043190">
    <property type="term" value="C:ATP-binding cassette (ABC) transporter complex"/>
    <property type="evidence" value="ECO:0007669"/>
    <property type="project" value="InterPro"/>
</dbReference>
<feature type="domain" description="ABC transmembrane type-2" evidence="6">
    <location>
        <begin position="126"/>
        <end position="347"/>
    </location>
</feature>
<feature type="transmembrane region" description="Helical" evidence="5">
    <location>
        <begin position="203"/>
        <end position="230"/>
    </location>
</feature>
<evidence type="ECO:0000256" key="3">
    <source>
        <dbReference type="ARBA" id="ARBA00022989"/>
    </source>
</evidence>
<dbReference type="InterPro" id="IPR013525">
    <property type="entry name" value="ABC2_TM"/>
</dbReference>
<dbReference type="Proteomes" id="UP000245921">
    <property type="component" value="Unassembled WGS sequence"/>
</dbReference>
<dbReference type="EMBL" id="QGGI01000012">
    <property type="protein sequence ID" value="PWJ90576.1"/>
    <property type="molecule type" value="Genomic_DNA"/>
</dbReference>
<evidence type="ECO:0000256" key="2">
    <source>
        <dbReference type="ARBA" id="ARBA00022692"/>
    </source>
</evidence>
<name>A0AA45C615_9BACT</name>
<feature type="transmembrane region" description="Helical" evidence="5">
    <location>
        <begin position="157"/>
        <end position="182"/>
    </location>
</feature>
<evidence type="ECO:0000313" key="8">
    <source>
        <dbReference type="Proteomes" id="UP000245921"/>
    </source>
</evidence>
<dbReference type="PRINTS" id="PR00164">
    <property type="entry name" value="ABC2TRNSPORT"/>
</dbReference>
<organism evidence="7 8">
    <name type="scientific">Oceanotoga teriensis</name>
    <dbReference type="NCBI Taxonomy" id="515440"/>
    <lineage>
        <taxon>Bacteria</taxon>
        <taxon>Thermotogati</taxon>
        <taxon>Thermotogota</taxon>
        <taxon>Thermotogae</taxon>
        <taxon>Petrotogales</taxon>
        <taxon>Petrotogaceae</taxon>
        <taxon>Oceanotoga</taxon>
    </lineage>
</organism>
<evidence type="ECO:0000313" key="7">
    <source>
        <dbReference type="EMBL" id="PWJ90576.1"/>
    </source>
</evidence>
<evidence type="ECO:0000256" key="4">
    <source>
        <dbReference type="ARBA" id="ARBA00023136"/>
    </source>
</evidence>
<keyword evidence="5" id="KW-0813">Transport</keyword>
<dbReference type="InterPro" id="IPR047817">
    <property type="entry name" value="ABC2_TM_bact-type"/>
</dbReference>
<feature type="transmembrane region" description="Helical" evidence="5">
    <location>
        <begin position="324"/>
        <end position="345"/>
    </location>
</feature>
<keyword evidence="8" id="KW-1185">Reference proteome</keyword>
<dbReference type="InterPro" id="IPR000412">
    <property type="entry name" value="ABC_2_transport"/>
</dbReference>
<evidence type="ECO:0000259" key="6">
    <source>
        <dbReference type="PROSITE" id="PS51012"/>
    </source>
</evidence>
<dbReference type="InterPro" id="IPR052902">
    <property type="entry name" value="ABC-2_transporter"/>
</dbReference>
<feature type="transmembrane region" description="Helical" evidence="5">
    <location>
        <begin position="21"/>
        <end position="41"/>
    </location>
</feature>
<evidence type="ECO:0000256" key="1">
    <source>
        <dbReference type="ARBA" id="ARBA00004141"/>
    </source>
</evidence>
<gene>
    <name evidence="7" type="ORF">C7380_11246</name>
</gene>
<dbReference type="PANTHER" id="PTHR43027">
    <property type="entry name" value="DOXORUBICIN RESISTANCE ABC TRANSPORTER PERMEASE PROTEIN DRRC-RELATED"/>
    <property type="match status" value="1"/>
</dbReference>
<dbReference type="GO" id="GO:0140359">
    <property type="term" value="F:ABC-type transporter activity"/>
    <property type="evidence" value="ECO:0007669"/>
    <property type="project" value="InterPro"/>
</dbReference>
<protein>
    <recommendedName>
        <fullName evidence="5">Transport permease protein</fullName>
    </recommendedName>
</protein>
<feature type="transmembrane region" description="Helical" evidence="5">
    <location>
        <begin position="236"/>
        <end position="263"/>
    </location>
</feature>
<dbReference type="PROSITE" id="PS51012">
    <property type="entry name" value="ABC_TM2"/>
    <property type="match status" value="1"/>
</dbReference>
<dbReference type="PANTHER" id="PTHR43027:SF1">
    <property type="entry name" value="DOXORUBICIN RESISTANCE ABC TRANSPORTER PERMEASE PROTEIN DRRC-RELATED"/>
    <property type="match status" value="1"/>
</dbReference>
<sequence length="353" mass="41132">MKNRTIHLLKVFWMETFRNKISLFFTVFFPLLFIIIFGTLFGEGGSFDNEKDLAKIGVLKIEEDFKEYLKNYEIIFYKDVEKLKKDVENGELKYGIENKENSYYIYLTNDLTNYQNFQNIKSEIDNSLKRYNYQNLKDFFIIEDEVVAVGKKKVTDLGFIITGALAISILSGGMFSVITIFGRYKKENIIKKFMTTPVKPIEFVFSSSFVQIILNFFAVFLNILFSIIIFNTGLEFNWLLLIISIFCASIAMMGFGILLLLIFKKVETAQNASSILYMVMTFFAGVYFPLELIPSSIRWLSYIMPIKYLADTIRFSASIQDMSFTYFWIINITFFIIGILLLQFASNKYVTEE</sequence>
<dbReference type="AlphaFoldDB" id="A0AA45C615"/>
<feature type="transmembrane region" description="Helical" evidence="5">
    <location>
        <begin position="275"/>
        <end position="293"/>
    </location>
</feature>
<keyword evidence="5" id="KW-1003">Cell membrane</keyword>
<keyword evidence="2 5" id="KW-0812">Transmembrane</keyword>
<comment type="subcellular location">
    <subcellularLocation>
        <location evidence="5">Cell membrane</location>
        <topology evidence="5">Multi-pass membrane protein</topology>
    </subcellularLocation>
    <subcellularLocation>
        <location evidence="1">Membrane</location>
        <topology evidence="1">Multi-pass membrane protein</topology>
    </subcellularLocation>
</comment>
<keyword evidence="4 5" id="KW-0472">Membrane</keyword>
<comment type="similarity">
    <text evidence="5">Belongs to the ABC-2 integral membrane protein family.</text>
</comment>
<proteinExistence type="inferred from homology"/>
<reference evidence="7 8" key="1">
    <citation type="submission" date="2018-05" db="EMBL/GenBank/DDBJ databases">
        <title>Genomic Encyclopedia of Type Strains, Phase IV (KMG-IV): sequencing the most valuable type-strain genomes for metagenomic binning, comparative biology and taxonomic classification.</title>
        <authorList>
            <person name="Goeker M."/>
        </authorList>
    </citation>
    <scope>NUCLEOTIDE SEQUENCE [LARGE SCALE GENOMIC DNA]</scope>
    <source>
        <strain evidence="7 8">DSM 24906</strain>
    </source>
</reference>
<comment type="caution">
    <text evidence="7">The sequence shown here is derived from an EMBL/GenBank/DDBJ whole genome shotgun (WGS) entry which is preliminary data.</text>
</comment>
<dbReference type="Pfam" id="PF12698">
    <property type="entry name" value="ABC2_membrane_3"/>
    <property type="match status" value="1"/>
</dbReference>